<dbReference type="GO" id="GO:0000976">
    <property type="term" value="F:transcription cis-regulatory region binding"/>
    <property type="evidence" value="ECO:0007669"/>
    <property type="project" value="TreeGrafter"/>
</dbReference>
<comment type="caution">
    <text evidence="4">The sequence shown here is derived from an EMBL/GenBank/DDBJ whole genome shotgun (WGS) entry which is preliminary data.</text>
</comment>
<feature type="domain" description="HTH tetR-type" evidence="3">
    <location>
        <begin position="1"/>
        <end position="61"/>
    </location>
</feature>
<protein>
    <submittedName>
        <fullName evidence="4">Transcriptional regulatory protein</fullName>
    </submittedName>
</protein>
<dbReference type="PRINTS" id="PR00455">
    <property type="entry name" value="HTHTETR"/>
</dbReference>
<sequence length="175" mass="19107">MDIDTQLLSAAERLFDHDGFNATGMGRVVNETRLSSRTVYKHVGSKNALMARVLAERRKRFFEHTDFTTTTALFASLQRWADAEGVRGCLFFRVQAETGGSIPEIAAQVAAYQAQLRTRIADLVASEAGVVDEQLTDQILALFEGATTAATYRGTAVIGAAHACALELVRKRAQQ</sequence>
<evidence type="ECO:0000259" key="3">
    <source>
        <dbReference type="PROSITE" id="PS50977"/>
    </source>
</evidence>
<dbReference type="GO" id="GO:0003700">
    <property type="term" value="F:DNA-binding transcription factor activity"/>
    <property type="evidence" value="ECO:0007669"/>
    <property type="project" value="TreeGrafter"/>
</dbReference>
<dbReference type="InterPro" id="IPR036271">
    <property type="entry name" value="Tet_transcr_reg_TetR-rel_C_sf"/>
</dbReference>
<reference evidence="4 5" key="2">
    <citation type="journal article" date="2013" name="PLoS ONE">
        <title>INDIGO - INtegrated Data Warehouse of MIcrobial GenOmes with Examples from the Red Sea Extremophiles.</title>
        <authorList>
            <person name="Alam I."/>
            <person name="Antunes A."/>
            <person name="Kamau A.A."/>
            <person name="Ba Alawi W."/>
            <person name="Kalkatawi M."/>
            <person name="Stingl U."/>
            <person name="Bajic V.B."/>
        </authorList>
    </citation>
    <scope>NUCLEOTIDE SEQUENCE [LARGE SCALE GENOMIC DNA]</scope>
    <source>
        <strain evidence="4 5">E1L3A</strain>
    </source>
</reference>
<name>U2G3X0_9GAMM</name>
<dbReference type="PROSITE" id="PS50977">
    <property type="entry name" value="HTH_TETR_2"/>
    <property type="match status" value="1"/>
</dbReference>
<dbReference type="Proteomes" id="UP000006242">
    <property type="component" value="Unassembled WGS sequence"/>
</dbReference>
<dbReference type="InterPro" id="IPR050109">
    <property type="entry name" value="HTH-type_TetR-like_transc_reg"/>
</dbReference>
<dbReference type="SUPFAM" id="SSF48498">
    <property type="entry name" value="Tetracyclin repressor-like, C-terminal domain"/>
    <property type="match status" value="1"/>
</dbReference>
<reference evidence="4 5" key="1">
    <citation type="journal article" date="2011" name="J. Bacteriol.">
        <title>Genome sequence of Salinisphaera shabanensis, a gammaproteobacterium from the harsh, variable environment of the brine-seawater interface of the Shaban Deep in the Red Sea.</title>
        <authorList>
            <person name="Antunes A."/>
            <person name="Alam I."/>
            <person name="Bajic V.B."/>
            <person name="Stingl U."/>
        </authorList>
    </citation>
    <scope>NUCLEOTIDE SEQUENCE [LARGE SCALE GENOMIC DNA]</scope>
    <source>
        <strain evidence="4 5">E1L3A</strain>
    </source>
</reference>
<dbReference type="eggNOG" id="COG1309">
    <property type="taxonomic scope" value="Bacteria"/>
</dbReference>
<dbReference type="InterPro" id="IPR001647">
    <property type="entry name" value="HTH_TetR"/>
</dbReference>
<dbReference type="EMBL" id="AFNV02000001">
    <property type="protein sequence ID" value="ERJ20808.1"/>
    <property type="molecule type" value="Genomic_DNA"/>
</dbReference>
<dbReference type="OrthoDB" id="116240at2"/>
<dbReference type="PANTHER" id="PTHR30055:SF200">
    <property type="entry name" value="HTH-TYPE TRANSCRIPTIONAL REPRESSOR BDCR"/>
    <property type="match status" value="1"/>
</dbReference>
<feature type="DNA-binding region" description="H-T-H motif" evidence="2">
    <location>
        <begin position="24"/>
        <end position="43"/>
    </location>
</feature>
<evidence type="ECO:0000256" key="2">
    <source>
        <dbReference type="PROSITE-ProRule" id="PRU00335"/>
    </source>
</evidence>
<dbReference type="RefSeq" id="WP_006913275.1">
    <property type="nucleotide sequence ID" value="NZ_AFNV02000001.1"/>
</dbReference>
<dbReference type="STRING" id="1033802.SSPSH_000150"/>
<dbReference type="Pfam" id="PF00440">
    <property type="entry name" value="TetR_N"/>
    <property type="match status" value="1"/>
</dbReference>
<evidence type="ECO:0000313" key="5">
    <source>
        <dbReference type="Proteomes" id="UP000006242"/>
    </source>
</evidence>
<evidence type="ECO:0000313" key="4">
    <source>
        <dbReference type="EMBL" id="ERJ20808.1"/>
    </source>
</evidence>
<keyword evidence="5" id="KW-1185">Reference proteome</keyword>
<dbReference type="AlphaFoldDB" id="U2G3X0"/>
<dbReference type="Gene3D" id="1.10.357.10">
    <property type="entry name" value="Tetracycline Repressor, domain 2"/>
    <property type="match status" value="1"/>
</dbReference>
<gene>
    <name evidence="4" type="ORF">SSPSH_000150</name>
</gene>
<keyword evidence="1 2" id="KW-0238">DNA-binding</keyword>
<accession>U2G3X0</accession>
<dbReference type="PANTHER" id="PTHR30055">
    <property type="entry name" value="HTH-TYPE TRANSCRIPTIONAL REGULATOR RUTR"/>
    <property type="match status" value="1"/>
</dbReference>
<evidence type="ECO:0000256" key="1">
    <source>
        <dbReference type="ARBA" id="ARBA00023125"/>
    </source>
</evidence>
<organism evidence="4 5">
    <name type="scientific">Salinisphaera shabanensis E1L3A</name>
    <dbReference type="NCBI Taxonomy" id="1033802"/>
    <lineage>
        <taxon>Bacteria</taxon>
        <taxon>Pseudomonadati</taxon>
        <taxon>Pseudomonadota</taxon>
        <taxon>Gammaproteobacteria</taxon>
        <taxon>Salinisphaerales</taxon>
        <taxon>Salinisphaeraceae</taxon>
        <taxon>Salinisphaera</taxon>
    </lineage>
</organism>
<dbReference type="SUPFAM" id="SSF46689">
    <property type="entry name" value="Homeodomain-like"/>
    <property type="match status" value="1"/>
</dbReference>
<proteinExistence type="predicted"/>
<dbReference type="InterPro" id="IPR009057">
    <property type="entry name" value="Homeodomain-like_sf"/>
</dbReference>